<dbReference type="EMBL" id="CP069024">
    <property type="protein sequence ID" value="QRC91863.1"/>
    <property type="molecule type" value="Genomic_DNA"/>
</dbReference>
<evidence type="ECO:0000313" key="3">
    <source>
        <dbReference type="Proteomes" id="UP000663193"/>
    </source>
</evidence>
<accession>A0A7U2ETT3</accession>
<dbReference type="KEGG" id="pno:SNOG_02048"/>
<organism evidence="2 3">
    <name type="scientific">Phaeosphaeria nodorum (strain SN15 / ATCC MYA-4574 / FGSC 10173)</name>
    <name type="common">Glume blotch fungus</name>
    <name type="synonym">Parastagonospora nodorum</name>
    <dbReference type="NCBI Taxonomy" id="321614"/>
    <lineage>
        <taxon>Eukaryota</taxon>
        <taxon>Fungi</taxon>
        <taxon>Dikarya</taxon>
        <taxon>Ascomycota</taxon>
        <taxon>Pezizomycotina</taxon>
        <taxon>Dothideomycetes</taxon>
        <taxon>Pleosporomycetidae</taxon>
        <taxon>Pleosporales</taxon>
        <taxon>Pleosporineae</taxon>
        <taxon>Phaeosphaeriaceae</taxon>
        <taxon>Parastagonospora</taxon>
    </lineage>
</organism>
<name>A0A7U2ETT3_PHANO</name>
<dbReference type="Proteomes" id="UP000663193">
    <property type="component" value="Chromosome 2"/>
</dbReference>
<gene>
    <name evidence="2" type="ORF">JI435_020480</name>
</gene>
<dbReference type="AlphaFoldDB" id="A0A7U2ETT3"/>
<reference evidence="3" key="1">
    <citation type="journal article" date="2021" name="BMC Genomics">
        <title>Chromosome-level genome assembly and manually-curated proteome of model necrotroph Parastagonospora nodorum Sn15 reveals a genome-wide trove of candidate effector homologs, and redundancy of virulence-related functions within an accessory chromosome.</title>
        <authorList>
            <person name="Bertazzoni S."/>
            <person name="Jones D.A.B."/>
            <person name="Phan H.T."/>
            <person name="Tan K.-C."/>
            <person name="Hane J.K."/>
        </authorList>
    </citation>
    <scope>NUCLEOTIDE SEQUENCE [LARGE SCALE GENOMIC DNA]</scope>
    <source>
        <strain evidence="3">SN15 / ATCC MYA-4574 / FGSC 10173)</strain>
    </source>
</reference>
<sequence length="160" mass="17726">MVQPYKFESIQFQTNPQFNVVQPYKLETIQFGSIMPPSHKLYDNPGMSLQRLEALRIRFDMPQRKSTACTTTPTATSLSSPTRLPRARPLARRTVSNTTTNPIIIIVMGMTTVNTMGINVRTELQLACATASATSSVVALQSRVVITIRVVMPLVTLLCV</sequence>
<dbReference type="RefSeq" id="XP_001792667.1">
    <property type="nucleotide sequence ID" value="XM_001792615.1"/>
</dbReference>
<feature type="compositionally biased region" description="Low complexity" evidence="1">
    <location>
        <begin position="66"/>
        <end position="84"/>
    </location>
</feature>
<evidence type="ECO:0000313" key="2">
    <source>
        <dbReference type="EMBL" id="QRC91863.1"/>
    </source>
</evidence>
<proteinExistence type="predicted"/>
<dbReference type="VEuPathDB" id="FungiDB:JI435_020480"/>
<keyword evidence="3" id="KW-1185">Reference proteome</keyword>
<feature type="region of interest" description="Disordered" evidence="1">
    <location>
        <begin position="66"/>
        <end position="87"/>
    </location>
</feature>
<evidence type="ECO:0000256" key="1">
    <source>
        <dbReference type="SAM" id="MobiDB-lite"/>
    </source>
</evidence>
<protein>
    <submittedName>
        <fullName evidence="2">Uncharacterized protein</fullName>
    </submittedName>
</protein>